<evidence type="ECO:0000256" key="1">
    <source>
        <dbReference type="SAM" id="Phobius"/>
    </source>
</evidence>
<dbReference type="EMBL" id="DVMU01000211">
    <property type="protein sequence ID" value="HIU34893.1"/>
    <property type="molecule type" value="Genomic_DNA"/>
</dbReference>
<gene>
    <name evidence="2" type="ORF">IAB02_10045</name>
</gene>
<dbReference type="SUPFAM" id="SSF140478">
    <property type="entry name" value="LemA-like"/>
    <property type="match status" value="1"/>
</dbReference>
<keyword evidence="1" id="KW-0472">Membrane</keyword>
<evidence type="ECO:0000313" key="3">
    <source>
        <dbReference type="Proteomes" id="UP000824072"/>
    </source>
</evidence>
<evidence type="ECO:0000313" key="2">
    <source>
        <dbReference type="EMBL" id="HIU34893.1"/>
    </source>
</evidence>
<dbReference type="Proteomes" id="UP000824072">
    <property type="component" value="Unassembled WGS sequence"/>
</dbReference>
<keyword evidence="1" id="KW-1133">Transmembrane helix</keyword>
<comment type="caution">
    <text evidence="2">The sequence shown here is derived from an EMBL/GenBank/DDBJ whole genome shotgun (WGS) entry which is preliminary data.</text>
</comment>
<protein>
    <recommendedName>
        <fullName evidence="4">LemA family protein</fullName>
    </recommendedName>
</protein>
<evidence type="ECO:0008006" key="4">
    <source>
        <dbReference type="Google" id="ProtNLM"/>
    </source>
</evidence>
<dbReference type="Gene3D" id="1.20.1440.20">
    <property type="entry name" value="LemA-like domain"/>
    <property type="match status" value="1"/>
</dbReference>
<organism evidence="2 3">
    <name type="scientific">Candidatus Pullichristensenella excrementigallinarum</name>
    <dbReference type="NCBI Taxonomy" id="2840907"/>
    <lineage>
        <taxon>Bacteria</taxon>
        <taxon>Bacillati</taxon>
        <taxon>Bacillota</taxon>
        <taxon>Clostridia</taxon>
        <taxon>Candidatus Pullichristensenella</taxon>
    </lineage>
</organism>
<name>A0A9D1ID88_9FIRM</name>
<reference evidence="2" key="2">
    <citation type="journal article" date="2021" name="PeerJ">
        <title>Extensive microbial diversity within the chicken gut microbiome revealed by metagenomics and culture.</title>
        <authorList>
            <person name="Gilroy R."/>
            <person name="Ravi A."/>
            <person name="Getino M."/>
            <person name="Pursley I."/>
            <person name="Horton D.L."/>
            <person name="Alikhan N.F."/>
            <person name="Baker D."/>
            <person name="Gharbi K."/>
            <person name="Hall N."/>
            <person name="Watson M."/>
            <person name="Adriaenssens E.M."/>
            <person name="Foster-Nyarko E."/>
            <person name="Jarju S."/>
            <person name="Secka A."/>
            <person name="Antonio M."/>
            <person name="Oren A."/>
            <person name="Chaudhuri R.R."/>
            <person name="La Ragione R."/>
            <person name="Hildebrand F."/>
            <person name="Pallen M.J."/>
        </authorList>
    </citation>
    <scope>NUCLEOTIDE SEQUENCE</scope>
    <source>
        <strain evidence="2">ChiHcec3-11533</strain>
    </source>
</reference>
<keyword evidence="1" id="KW-0812">Transmembrane</keyword>
<reference evidence="2" key="1">
    <citation type="submission" date="2020-10" db="EMBL/GenBank/DDBJ databases">
        <authorList>
            <person name="Gilroy R."/>
        </authorList>
    </citation>
    <scope>NUCLEOTIDE SEQUENCE</scope>
    <source>
        <strain evidence="2">ChiHcec3-11533</strain>
    </source>
</reference>
<accession>A0A9D1ID88</accession>
<sequence>MRFCENRLIAKIVLVVCVLISIFGFGGGGLRSERAEILLVFEEGTDTSLSSRHSMDAYLDQASESAALLAQEAGIYLDESDIPARVSEEAQSMKSEEDLSERSRIYSALKEDVELLHTALRAENLTDEQLTNAQIAYYDFKGAVNKIDNDAYSSLAEAFNRKISRFPANFLAKLFGITKVETFEA</sequence>
<dbReference type="InterPro" id="IPR023353">
    <property type="entry name" value="LemA-like_dom_sf"/>
</dbReference>
<dbReference type="AlphaFoldDB" id="A0A9D1ID88"/>
<feature type="transmembrane region" description="Helical" evidence="1">
    <location>
        <begin position="12"/>
        <end position="30"/>
    </location>
</feature>
<proteinExistence type="predicted"/>